<evidence type="ECO:0008006" key="4">
    <source>
        <dbReference type="Google" id="ProtNLM"/>
    </source>
</evidence>
<feature type="compositionally biased region" description="Basic and acidic residues" evidence="1">
    <location>
        <begin position="456"/>
        <end position="466"/>
    </location>
</feature>
<protein>
    <recommendedName>
        <fullName evidence="4">Ubiquitin-like protease family profile domain-containing protein</fullName>
    </recommendedName>
</protein>
<feature type="compositionally biased region" description="Low complexity" evidence="1">
    <location>
        <begin position="426"/>
        <end position="442"/>
    </location>
</feature>
<feature type="compositionally biased region" description="Low complexity" evidence="1">
    <location>
        <begin position="1"/>
        <end position="18"/>
    </location>
</feature>
<evidence type="ECO:0000313" key="2">
    <source>
        <dbReference type="EMBL" id="KAK8109785.1"/>
    </source>
</evidence>
<gene>
    <name evidence="2" type="ORF">PG999_007922</name>
</gene>
<reference evidence="2 3" key="1">
    <citation type="submission" date="2023-01" db="EMBL/GenBank/DDBJ databases">
        <title>Analysis of 21 Apiospora genomes using comparative genomics revels a genus with tremendous synthesis potential of carbohydrate active enzymes and secondary metabolites.</title>
        <authorList>
            <person name="Sorensen T."/>
        </authorList>
    </citation>
    <scope>NUCLEOTIDE SEQUENCE [LARGE SCALE GENOMIC DNA]</scope>
    <source>
        <strain evidence="2 3">CBS 117206</strain>
    </source>
</reference>
<dbReference type="Proteomes" id="UP001392437">
    <property type="component" value="Unassembled WGS sequence"/>
</dbReference>
<feature type="compositionally biased region" description="Polar residues" evidence="1">
    <location>
        <begin position="23"/>
        <end position="38"/>
    </location>
</feature>
<accession>A0AAW0QN15</accession>
<keyword evidence="3" id="KW-1185">Reference proteome</keyword>
<feature type="region of interest" description="Disordered" evidence="1">
    <location>
        <begin position="1"/>
        <end position="50"/>
    </location>
</feature>
<organism evidence="2 3">
    <name type="scientific">Apiospora kogelbergensis</name>
    <dbReference type="NCBI Taxonomy" id="1337665"/>
    <lineage>
        <taxon>Eukaryota</taxon>
        <taxon>Fungi</taxon>
        <taxon>Dikarya</taxon>
        <taxon>Ascomycota</taxon>
        <taxon>Pezizomycotina</taxon>
        <taxon>Sordariomycetes</taxon>
        <taxon>Xylariomycetidae</taxon>
        <taxon>Amphisphaeriales</taxon>
        <taxon>Apiosporaceae</taxon>
        <taxon>Apiospora</taxon>
    </lineage>
</organism>
<evidence type="ECO:0000256" key="1">
    <source>
        <dbReference type="SAM" id="MobiDB-lite"/>
    </source>
</evidence>
<proteinExistence type="predicted"/>
<name>A0AAW0QN15_9PEZI</name>
<sequence length="475" mass="51952">MNVPNSKQASGAAKASSKFSVLGAQTQGACVRKTNTMASRRGGKDRGSSIVHARAAVADTSRSSSVEPDIQNPLRRARVFSDRTFEFSMQSNDVVSKLGQDMVGLTEKNNVYLHGVEAQGLLQALNNLQHSHTGFVVASAIEGPTRHWLHFVPPEAQGRIHYARPGEWSYFQLFQRGGNGQNSLPWRNALDNIIDDATSKASLFGGWLSHEYTIFNWNIGSHWGSSLIHMQRDADGRYTHVAQIGVMDPMQSDSTVAFIRRRLRVILSRLGCSFATANVDRTFWFPRQQDGHSCGLIATYLNKLLIERIADLYLPSGPQQYDDTVLWQPAREYLSPRQIQGELAGLCALQLMKATGYNSRIAVALVGRVTNEAADPTDSLAQSVSSDPTQLSLYPTQATPAQRRPAPVQSRPAPVQSSPAPVQSRPAPVQSNPSPAQSSPPSGQLTDKMGNLQVKTEPDVRAEKPGYTKPRSATP</sequence>
<evidence type="ECO:0000313" key="3">
    <source>
        <dbReference type="Proteomes" id="UP001392437"/>
    </source>
</evidence>
<feature type="compositionally biased region" description="Polar residues" evidence="1">
    <location>
        <begin position="379"/>
        <end position="400"/>
    </location>
</feature>
<comment type="caution">
    <text evidence="2">The sequence shown here is derived from an EMBL/GenBank/DDBJ whole genome shotgun (WGS) entry which is preliminary data.</text>
</comment>
<dbReference type="EMBL" id="JAQQWP010000007">
    <property type="protein sequence ID" value="KAK8109785.1"/>
    <property type="molecule type" value="Genomic_DNA"/>
</dbReference>
<feature type="region of interest" description="Disordered" evidence="1">
    <location>
        <begin position="377"/>
        <end position="475"/>
    </location>
</feature>
<dbReference type="AlphaFoldDB" id="A0AAW0QN15"/>